<sequence length="1059" mass="118491">MPCRAATVCRQAPQCLWITDDILAEAFDRFARVSNTHRRRAEGRRYGSNVPGPLEAHRRSAKRRMGVAAVASSMPSPGIDLGALFGLGGFTPERKIDDWKWQPPGVKETPKPTRWNLGVGQRARKDRWETFLEVPEESSPEVRTQKSKQAFEEMLLRLKGNDQPRSEDTKDLFDFLQTAENEPEACNTLRLAEWLIARNSMDANFSAFYELLLGKVRLQTLGHGELTSIMSLLLKDTNAARHVAEMAHLLDTLPTGGALAYTCAALTRMLQADMTEPASFPRLQVWSQVVRAAQRLQGDRPQAVPWRGVYDILARRFPDFTSLKDHFSTMKRMELCRVLLRHWVPVMSINGQEDGKEMTVTAVDGSKCLMRQKEHRPHVDKLVEDFESLAARCMTRREKASGFGSVPQLIAVLHHHRVPYLELCNGLFDVLLQSASTGGVYRVFYGITHHAGIGIDNELAQRLIRFFIDKSQPNLAEKVFHAVPSLPLSTCYELPIFIARDRRCRATRLWTILQRLTPEDSVPSGQRNHPRNRLTPEHVDLIHLVAFYISRSQHMNPRSAFRRIWECYLFLRDRKAPVKPMLTRALVTAAVVRPLEASQGVSKIQFHYVLMLVARVEGRGAAEYLDRVAGEIWNKHVYPRVRERKAITDLQHFSSSSTEEQAKANATRTRLLTATKRFRTERVWLDPEKVKRRWNAFDYEPFAGPLDAENIYAASYREAVAEETGGYTPFQLAEDTSFPNLRDGAQQIPLSEDKPSHPPTVPEPNEAGEEPDALETPQRPVVLRDFPSDRGSASLTGPPADVPRSGLGYVNLPHSVIQDAVESPATSQARSVSEESADPTSRVTVYKPITSTASSEQDLSNNGSTVSLLGASQDFPAQTSQVGSKLRILHHAASPTDKRRGTLRPPTSEEVLSDPSMYWKARNVTPAETWRLKLHATSFIWRRVPLDSRAIRGEGLNTKQPNPTSTRRPGSSGGRQPSAGINEAEAASSVAALAGRKTKSRQVPRLAAEEGRSPADSSTPFEEASTSPNVVTESTLTSIVESQCQQSTTRSADNEPRYR</sequence>
<dbReference type="EMBL" id="ML993585">
    <property type="protein sequence ID" value="KAF2170556.1"/>
    <property type="molecule type" value="Genomic_DNA"/>
</dbReference>
<evidence type="ECO:0000256" key="1">
    <source>
        <dbReference type="SAM" id="MobiDB-lite"/>
    </source>
</evidence>
<feature type="compositionally biased region" description="Polar residues" evidence="1">
    <location>
        <begin position="1015"/>
        <end position="1051"/>
    </location>
</feature>
<evidence type="ECO:0000313" key="3">
    <source>
        <dbReference type="Proteomes" id="UP000799537"/>
    </source>
</evidence>
<feature type="compositionally biased region" description="Polar residues" evidence="1">
    <location>
        <begin position="957"/>
        <end position="969"/>
    </location>
</feature>
<dbReference type="RefSeq" id="XP_033671445.1">
    <property type="nucleotide sequence ID" value="XM_033811845.1"/>
</dbReference>
<gene>
    <name evidence="2" type="ORF">M409DRAFT_51579</name>
</gene>
<proteinExistence type="predicted"/>
<dbReference type="OrthoDB" id="5428038at2759"/>
<dbReference type="GeneID" id="54565117"/>
<name>A0A6A6CYV6_ZASCE</name>
<feature type="region of interest" description="Disordered" evidence="1">
    <location>
        <begin position="891"/>
        <end position="912"/>
    </location>
</feature>
<dbReference type="AlphaFoldDB" id="A0A6A6CYV6"/>
<feature type="region of interest" description="Disordered" evidence="1">
    <location>
        <begin position="38"/>
        <end position="61"/>
    </location>
</feature>
<evidence type="ECO:0000313" key="2">
    <source>
        <dbReference type="EMBL" id="KAF2170556.1"/>
    </source>
</evidence>
<feature type="compositionally biased region" description="Low complexity" evidence="1">
    <location>
        <begin position="983"/>
        <end position="994"/>
    </location>
</feature>
<reference evidence="2" key="1">
    <citation type="journal article" date="2020" name="Stud. Mycol.">
        <title>101 Dothideomycetes genomes: a test case for predicting lifestyles and emergence of pathogens.</title>
        <authorList>
            <person name="Haridas S."/>
            <person name="Albert R."/>
            <person name="Binder M."/>
            <person name="Bloem J."/>
            <person name="Labutti K."/>
            <person name="Salamov A."/>
            <person name="Andreopoulos B."/>
            <person name="Baker S."/>
            <person name="Barry K."/>
            <person name="Bills G."/>
            <person name="Bluhm B."/>
            <person name="Cannon C."/>
            <person name="Castanera R."/>
            <person name="Culley D."/>
            <person name="Daum C."/>
            <person name="Ezra D."/>
            <person name="Gonzalez J."/>
            <person name="Henrissat B."/>
            <person name="Kuo A."/>
            <person name="Liang C."/>
            <person name="Lipzen A."/>
            <person name="Lutzoni F."/>
            <person name="Magnuson J."/>
            <person name="Mondo S."/>
            <person name="Nolan M."/>
            <person name="Ohm R."/>
            <person name="Pangilinan J."/>
            <person name="Park H.-J."/>
            <person name="Ramirez L."/>
            <person name="Alfaro M."/>
            <person name="Sun H."/>
            <person name="Tritt A."/>
            <person name="Yoshinaga Y."/>
            <person name="Zwiers L.-H."/>
            <person name="Turgeon B."/>
            <person name="Goodwin S."/>
            <person name="Spatafora J."/>
            <person name="Crous P."/>
            <person name="Grigoriev I."/>
        </authorList>
    </citation>
    <scope>NUCLEOTIDE SEQUENCE</scope>
    <source>
        <strain evidence="2">ATCC 36951</strain>
    </source>
</reference>
<accession>A0A6A6CYV6</accession>
<organism evidence="2 3">
    <name type="scientific">Zasmidium cellare ATCC 36951</name>
    <dbReference type="NCBI Taxonomy" id="1080233"/>
    <lineage>
        <taxon>Eukaryota</taxon>
        <taxon>Fungi</taxon>
        <taxon>Dikarya</taxon>
        <taxon>Ascomycota</taxon>
        <taxon>Pezizomycotina</taxon>
        <taxon>Dothideomycetes</taxon>
        <taxon>Dothideomycetidae</taxon>
        <taxon>Mycosphaerellales</taxon>
        <taxon>Mycosphaerellaceae</taxon>
        <taxon>Zasmidium</taxon>
    </lineage>
</organism>
<dbReference type="Proteomes" id="UP000799537">
    <property type="component" value="Unassembled WGS sequence"/>
</dbReference>
<feature type="region of interest" description="Disordered" evidence="1">
    <location>
        <begin position="952"/>
        <end position="1059"/>
    </location>
</feature>
<protein>
    <submittedName>
        <fullName evidence="2">Uncharacterized protein</fullName>
    </submittedName>
</protein>
<feature type="region of interest" description="Disordered" evidence="1">
    <location>
        <begin position="741"/>
        <end position="807"/>
    </location>
</feature>
<feature type="region of interest" description="Disordered" evidence="1">
    <location>
        <begin position="821"/>
        <end position="844"/>
    </location>
</feature>
<keyword evidence="3" id="KW-1185">Reference proteome</keyword>